<comment type="similarity">
    <text evidence="1">Belongs to the SMEK family.</text>
</comment>
<keyword evidence="2 4" id="KW-0853">WD repeat</keyword>
<dbReference type="PANTHER" id="PTHR14107">
    <property type="entry name" value="WD REPEAT PROTEIN"/>
    <property type="match status" value="1"/>
</dbReference>
<protein>
    <submittedName>
        <fullName evidence="8">Serine/threonine-protein phosphatase 4 regulatory subunit 3</fullName>
    </submittedName>
</protein>
<dbReference type="InterPro" id="IPR011993">
    <property type="entry name" value="PH-like_dom_sf"/>
</dbReference>
<feature type="region of interest" description="Disordered" evidence="5">
    <location>
        <begin position="706"/>
        <end position="747"/>
    </location>
</feature>
<dbReference type="OrthoDB" id="3367at2759"/>
<gene>
    <name evidence="8" type="ORF">Fcan01_05990</name>
</gene>
<feature type="compositionally biased region" description="Basic and acidic residues" evidence="5">
    <location>
        <begin position="708"/>
        <end position="720"/>
    </location>
</feature>
<evidence type="ECO:0000313" key="9">
    <source>
        <dbReference type="Proteomes" id="UP000198287"/>
    </source>
</evidence>
<feature type="compositionally biased region" description="Polar residues" evidence="5">
    <location>
        <begin position="1176"/>
        <end position="1189"/>
    </location>
</feature>
<feature type="compositionally biased region" description="Polar residues" evidence="5">
    <location>
        <begin position="591"/>
        <end position="613"/>
    </location>
</feature>
<evidence type="ECO:0000256" key="5">
    <source>
        <dbReference type="SAM" id="MobiDB-lite"/>
    </source>
</evidence>
<feature type="compositionally biased region" description="Low complexity" evidence="5">
    <location>
        <begin position="497"/>
        <end position="516"/>
    </location>
</feature>
<sequence length="1198" mass="130705">EEVVLYGADNAGGDLLVCELMASLGSGGESGGREELKSQFSTREGTYRLASAVEFARSTRPLAYVAPTNNTTPAPGTSPPVRISFVSHSSMFEQSRSNHDKTTVPGESGGGGSNRSSPESPVVNASSNMVHHGNEETYFTGSNGSASNGSHEDSSNPDVDSTPHRFCLNIGKELFIFPYMGIRKAVDMSKPIDKRIYKGTNPTCHDFNSVVASHDSLMLLIGFSGGQIQLVDPISKEVNKLYNEERVIDKTRVTSIRWVPTSTTLFMVSHASGHMYLYNVEHPSGTTAPHYQVHKTGPGFTISNCKSKTARNPLNRWTLGDGAINEFAFSPCGQYMAAASQDGFLRIFRYENCELVGLTRSYFGGLLCVCWSPDGKYICVGGEDDLVTMWSFKERRVVARGQGHKSWVSVVAFDPVTTTYGDCDDSEENGVREECSCVNIGKCHSSNDCQSSGVFSCDSVDTDSTTLQSSCLACQQISSASGGKQSLVTVNHVNNNSSSTLTTTTSSTTNSTSVHTCTPNFPRHSRHSRTTDSMRLSISESSNNRVPVCYRVGSVGQDTQICLWDLTEDVIKQPFGKSRPASRTPGKHNSDTNSCAIHSNSKNYSSNQNIMPNHNCTTSTCKSHSDKDDSVGVGNNISVNNASVSTSNVNLSSSSSSATAATTTMTVTPSTTNGNVQQQQQQQNSSNNSSSGHGLLSLRFGALSFGGGDKDRSKDKDTNKEHKRNFSLGSSSNSKSDKNAGSSSKANLGGANSGLAALGLNIDKVDDPIKLIGTQACPSNDDVTAGNVSEVGEEEVIPPEKSDMTDTTLSSSVTVSDTVVTDNTRRRVKLYALNAERQWDDRGTGHVSSSYVDRLKGMSLLVRAESDAALSGSLLLESKIQPDTAYQKQQDTLIVWSEGDNFDLALSFQEKAGCDEIWEKICQVQGKDPSVDITQDVVEESEDERFEDVSDPAPPIELPTPDISRLEELHDLIISCLAVPLRREKLSLALEQEGFLKKVLESFRLAEQNNDTNALQQLYHIFRNIFLLNKNAIFEILFAEELIFDVVGCLEYEPNHPCPKKHREYLKRIANFRQVISIGNAELVSKIHQTYRVQYIHDAVLPAPNAFEENMLSTLSSFIFFNKVEIVTLIQEDEKVLKDLFTGLTDESTPDDKRRDLILFLKELCAFAQNLQPQATSNLAKSSPRTIRSTTERSSEGC</sequence>
<dbReference type="InterPro" id="IPR001680">
    <property type="entry name" value="WD40_rpt"/>
</dbReference>
<dbReference type="InterPro" id="IPR055236">
    <property type="entry name" value="EVH1_PP4R3"/>
</dbReference>
<keyword evidence="9" id="KW-1185">Reference proteome</keyword>
<organism evidence="8 9">
    <name type="scientific">Folsomia candida</name>
    <name type="common">Springtail</name>
    <dbReference type="NCBI Taxonomy" id="158441"/>
    <lineage>
        <taxon>Eukaryota</taxon>
        <taxon>Metazoa</taxon>
        <taxon>Ecdysozoa</taxon>
        <taxon>Arthropoda</taxon>
        <taxon>Hexapoda</taxon>
        <taxon>Collembola</taxon>
        <taxon>Entomobryomorpha</taxon>
        <taxon>Isotomoidea</taxon>
        <taxon>Isotomidae</taxon>
        <taxon>Proisotominae</taxon>
        <taxon>Folsomia</taxon>
    </lineage>
</organism>
<dbReference type="STRING" id="158441.A0A226ENK7"/>
<feature type="region of interest" description="Disordered" evidence="5">
    <location>
        <begin position="497"/>
        <end position="538"/>
    </location>
</feature>
<dbReference type="EMBL" id="LNIX01000002">
    <property type="protein sequence ID" value="OXA59223.1"/>
    <property type="molecule type" value="Genomic_DNA"/>
</dbReference>
<feature type="compositionally biased region" description="Low complexity" evidence="5">
    <location>
        <begin position="646"/>
        <end position="691"/>
    </location>
</feature>
<feature type="region of interest" description="Disordered" evidence="5">
    <location>
        <begin position="575"/>
        <end position="613"/>
    </location>
</feature>
<keyword evidence="3" id="KW-0677">Repeat</keyword>
<dbReference type="Gene3D" id="2.130.10.10">
    <property type="entry name" value="YVTN repeat-like/Quinoprotein amine dehydrogenase"/>
    <property type="match status" value="1"/>
</dbReference>
<dbReference type="GO" id="GO:0005634">
    <property type="term" value="C:nucleus"/>
    <property type="evidence" value="ECO:0007669"/>
    <property type="project" value="UniProtKB-ARBA"/>
</dbReference>
<dbReference type="InterPro" id="IPR036322">
    <property type="entry name" value="WD40_repeat_dom_sf"/>
</dbReference>
<dbReference type="AlphaFoldDB" id="A0A226ENK7"/>
<feature type="domain" description="Serine/threonine-protein phosphatase 4 regulatory subunit 3-like central" evidence="6">
    <location>
        <begin position="969"/>
        <end position="1180"/>
    </location>
</feature>
<dbReference type="InterPro" id="IPR015943">
    <property type="entry name" value="WD40/YVTN_repeat-like_dom_sf"/>
</dbReference>
<dbReference type="PROSITE" id="PS50082">
    <property type="entry name" value="WD_REPEATS_2"/>
    <property type="match status" value="1"/>
</dbReference>
<evidence type="ECO:0000313" key="8">
    <source>
        <dbReference type="EMBL" id="OXA59223.1"/>
    </source>
</evidence>
<dbReference type="PANTHER" id="PTHR14107:SF16">
    <property type="entry name" value="AT02583P"/>
    <property type="match status" value="1"/>
</dbReference>
<feature type="compositionally biased region" description="Low complexity" evidence="5">
    <location>
        <begin position="727"/>
        <end position="747"/>
    </location>
</feature>
<evidence type="ECO:0000259" key="6">
    <source>
        <dbReference type="Pfam" id="PF04802"/>
    </source>
</evidence>
<dbReference type="SUPFAM" id="SSF50729">
    <property type="entry name" value="PH domain-like"/>
    <property type="match status" value="1"/>
</dbReference>
<feature type="non-terminal residue" evidence="8">
    <location>
        <position position="1"/>
    </location>
</feature>
<dbReference type="SMART" id="SM00320">
    <property type="entry name" value="WD40"/>
    <property type="match status" value="5"/>
</dbReference>
<feature type="repeat" description="WD" evidence="4">
    <location>
        <begin position="359"/>
        <end position="400"/>
    </location>
</feature>
<evidence type="ECO:0000256" key="2">
    <source>
        <dbReference type="ARBA" id="ARBA00022574"/>
    </source>
</evidence>
<dbReference type="Pfam" id="PF04802">
    <property type="entry name" value="PP4R3"/>
    <property type="match status" value="1"/>
</dbReference>
<proteinExistence type="inferred from homology"/>
<dbReference type="Pfam" id="PF00400">
    <property type="entry name" value="WD40"/>
    <property type="match status" value="2"/>
</dbReference>
<dbReference type="Gene3D" id="2.30.29.30">
    <property type="entry name" value="Pleckstrin-homology domain (PH domain)/Phosphotyrosine-binding domain (PTB)"/>
    <property type="match status" value="1"/>
</dbReference>
<feature type="region of interest" description="Disordered" evidence="5">
    <location>
        <begin position="90"/>
        <end position="160"/>
    </location>
</feature>
<feature type="domain" description="PP4R3 EVH1-like" evidence="7">
    <location>
        <begin position="825"/>
        <end position="925"/>
    </location>
</feature>
<evidence type="ECO:0000259" key="7">
    <source>
        <dbReference type="Pfam" id="PF22972"/>
    </source>
</evidence>
<reference evidence="8 9" key="1">
    <citation type="submission" date="2015-12" db="EMBL/GenBank/DDBJ databases">
        <title>The genome of Folsomia candida.</title>
        <authorList>
            <person name="Faddeeva A."/>
            <person name="Derks M.F."/>
            <person name="Anvar Y."/>
            <person name="Smit S."/>
            <person name="Van Straalen N."/>
            <person name="Roelofs D."/>
        </authorList>
    </citation>
    <scope>NUCLEOTIDE SEQUENCE [LARGE SCALE GENOMIC DNA]</scope>
    <source>
        <strain evidence="8 9">VU population</strain>
        <tissue evidence="8">Whole body</tissue>
    </source>
</reference>
<evidence type="ECO:0000256" key="3">
    <source>
        <dbReference type="ARBA" id="ARBA00022737"/>
    </source>
</evidence>
<comment type="caution">
    <text evidence="8">The sequence shown here is derived from an EMBL/GenBank/DDBJ whole genome shotgun (WGS) entry which is preliminary data.</text>
</comment>
<feature type="region of interest" description="Disordered" evidence="5">
    <location>
        <begin position="646"/>
        <end position="693"/>
    </location>
</feature>
<dbReference type="InterPro" id="IPR051362">
    <property type="entry name" value="WD_repeat_creC_regulators"/>
</dbReference>
<dbReference type="FunFam" id="2.30.29.30:FF:000051">
    <property type="entry name" value="Serine/threonine-protein phosphatase 4 regulatory subunit 3B"/>
    <property type="match status" value="1"/>
</dbReference>
<feature type="region of interest" description="Disordered" evidence="5">
    <location>
        <begin position="790"/>
        <end position="810"/>
    </location>
</feature>
<dbReference type="SUPFAM" id="SSF50978">
    <property type="entry name" value="WD40 repeat-like"/>
    <property type="match status" value="1"/>
</dbReference>
<accession>A0A226ENK7</accession>
<dbReference type="Proteomes" id="UP000198287">
    <property type="component" value="Unassembled WGS sequence"/>
</dbReference>
<name>A0A226ENK7_FOLCA</name>
<feature type="compositionally biased region" description="Polar residues" evidence="5">
    <location>
        <begin position="137"/>
        <end position="149"/>
    </location>
</feature>
<dbReference type="InterPro" id="IPR006887">
    <property type="entry name" value="P4R3-like_central_dom"/>
</dbReference>
<evidence type="ECO:0000256" key="4">
    <source>
        <dbReference type="PROSITE-ProRule" id="PRU00221"/>
    </source>
</evidence>
<feature type="region of interest" description="Disordered" evidence="5">
    <location>
        <begin position="1176"/>
        <end position="1198"/>
    </location>
</feature>
<dbReference type="Pfam" id="PF22972">
    <property type="entry name" value="EVH1_PP4R3"/>
    <property type="match status" value="1"/>
</dbReference>
<evidence type="ECO:0000256" key="1">
    <source>
        <dbReference type="ARBA" id="ARBA00008809"/>
    </source>
</evidence>